<dbReference type="PROSITE" id="PS50931">
    <property type="entry name" value="HTH_LYSR"/>
    <property type="match status" value="1"/>
</dbReference>
<geneLocation type="plasmid" evidence="2">
    <name>pALWED3.6</name>
</geneLocation>
<evidence type="ECO:0000259" key="1">
    <source>
        <dbReference type="PROSITE" id="PS50931"/>
    </source>
</evidence>
<keyword evidence="2" id="KW-0614">Plasmid</keyword>
<organism evidence="2">
    <name type="scientific">Acinetobacter lwoffii</name>
    <dbReference type="NCBI Taxonomy" id="28090"/>
    <lineage>
        <taxon>Bacteria</taxon>
        <taxon>Pseudomonadati</taxon>
        <taxon>Pseudomonadota</taxon>
        <taxon>Gammaproteobacteria</taxon>
        <taxon>Moraxellales</taxon>
        <taxon>Moraxellaceae</taxon>
        <taxon>Acinetobacter</taxon>
    </lineage>
</organism>
<dbReference type="InterPro" id="IPR000847">
    <property type="entry name" value="LysR_HTH_N"/>
</dbReference>
<name>A0A385L192_ACILW</name>
<dbReference type="GO" id="GO:0003700">
    <property type="term" value="F:DNA-binding transcription factor activity"/>
    <property type="evidence" value="ECO:0007669"/>
    <property type="project" value="InterPro"/>
</dbReference>
<accession>A0A385L192</accession>
<dbReference type="Gene3D" id="1.10.10.10">
    <property type="entry name" value="Winged helix-like DNA-binding domain superfamily/Winged helix DNA-binding domain"/>
    <property type="match status" value="1"/>
</dbReference>
<dbReference type="InterPro" id="IPR036390">
    <property type="entry name" value="WH_DNA-bd_sf"/>
</dbReference>
<feature type="domain" description="HTH lysR-type" evidence="1">
    <location>
        <begin position="9"/>
        <end position="51"/>
    </location>
</feature>
<evidence type="ECO:0000313" key="2">
    <source>
        <dbReference type="EMBL" id="AYA01399.1"/>
    </source>
</evidence>
<dbReference type="EMBL" id="CP032290">
    <property type="protein sequence ID" value="AYA01399.1"/>
    <property type="molecule type" value="Genomic_DNA"/>
</dbReference>
<dbReference type="AlphaFoldDB" id="A0A385L192"/>
<proteinExistence type="predicted"/>
<dbReference type="SUPFAM" id="SSF46785">
    <property type="entry name" value="Winged helix' DNA-binding domain"/>
    <property type="match status" value="1"/>
</dbReference>
<protein>
    <recommendedName>
        <fullName evidence="1">HTH lysR-type domain-containing protein</fullName>
    </recommendedName>
</protein>
<dbReference type="Pfam" id="PF00126">
    <property type="entry name" value="HTH_1"/>
    <property type="match status" value="1"/>
</dbReference>
<dbReference type="InterPro" id="IPR036388">
    <property type="entry name" value="WH-like_DNA-bd_sf"/>
</dbReference>
<gene>
    <name evidence="2" type="ORF">ABALW_D0181</name>
</gene>
<sequence>MIYLDMKSTFDELLVFVTIADCGSIVKTAEQLNQTTSAISRTLQRLEKIKC</sequence>
<reference evidence="2" key="1">
    <citation type="submission" date="2018-09" db="EMBL/GenBank/DDBJ databases">
        <title>Resistance of ancient and modern Acinetobacter lwoffii strains to heavy metals and arsenic revealed by genome analysis.</title>
        <authorList>
            <person name="Mindlin S."/>
            <person name="Petrenko A."/>
            <person name="Kurakov A."/>
            <person name="Beletsky A."/>
            <person name="Mardanov A."/>
            <person name="Petrova M."/>
        </authorList>
    </citation>
    <scope>NUCLEOTIDE SEQUENCE</scope>
    <source>
        <strain evidence="2">ED9-5a</strain>
        <plasmid evidence="2">pALWED3.6</plasmid>
    </source>
</reference>